<evidence type="ECO:0000313" key="9">
    <source>
        <dbReference type="Proteomes" id="UP000611762"/>
    </source>
</evidence>
<keyword evidence="4 6" id="KW-0413">Isomerase</keyword>
<dbReference type="PANTHER" id="PTHR30268:SF0">
    <property type="entry name" value="L-RHAMNOSE ISOMERASE"/>
    <property type="match status" value="1"/>
</dbReference>
<keyword evidence="2 6" id="KW-0479">Metal-binding</keyword>
<dbReference type="GO" id="GO:0019301">
    <property type="term" value="P:rhamnose catabolic process"/>
    <property type="evidence" value="ECO:0007669"/>
    <property type="project" value="UniProtKB-UniRule"/>
</dbReference>
<evidence type="ECO:0000256" key="4">
    <source>
        <dbReference type="ARBA" id="ARBA00023235"/>
    </source>
</evidence>
<dbReference type="AlphaFoldDB" id="A0A926HZ73"/>
<dbReference type="InterPro" id="IPR036237">
    <property type="entry name" value="Xyl_isomerase-like_sf"/>
</dbReference>
<accession>A0A926HZ73</accession>
<feature type="binding site" evidence="6">
    <location>
        <position position="297"/>
    </location>
    <ligand>
        <name>Mn(2+)</name>
        <dbReference type="ChEBI" id="CHEBI:29035"/>
    </ligand>
</feature>
<comment type="function">
    <text evidence="6">Catalyzes the interconversion of L-rhamnose and L-rhamnulose.</text>
</comment>
<evidence type="ECO:0000256" key="3">
    <source>
        <dbReference type="ARBA" id="ARBA00023211"/>
    </source>
</evidence>
<dbReference type="PANTHER" id="PTHR30268">
    <property type="entry name" value="L-RHAMNOSE ISOMERASE"/>
    <property type="match status" value="1"/>
</dbReference>
<organism evidence="8 9">
    <name type="scientific">Congzhengia minquanensis</name>
    <dbReference type="NCBI Taxonomy" id="2763657"/>
    <lineage>
        <taxon>Bacteria</taxon>
        <taxon>Bacillati</taxon>
        <taxon>Bacillota</taxon>
        <taxon>Clostridia</taxon>
        <taxon>Eubacteriales</taxon>
        <taxon>Oscillospiraceae</taxon>
        <taxon>Congzhengia</taxon>
    </lineage>
</organism>
<gene>
    <name evidence="6" type="primary">rhaA</name>
    <name evidence="8" type="ORF">H8698_06115</name>
</gene>
<dbReference type="InterPro" id="IPR050337">
    <property type="entry name" value="L-rhamnose_isomerase"/>
</dbReference>
<keyword evidence="3 6" id="KW-0464">Manganese</keyword>
<feature type="binding site" evidence="6">
    <location>
        <position position="263"/>
    </location>
    <ligand>
        <name>Mn(2+)</name>
        <dbReference type="ChEBI" id="CHEBI:29035"/>
    </ligand>
</feature>
<comment type="catalytic activity">
    <reaction evidence="6">
        <text>L-rhamnopyranose = L-rhamnulose</text>
        <dbReference type="Rhea" id="RHEA:23160"/>
        <dbReference type="ChEBI" id="CHEBI:17897"/>
        <dbReference type="ChEBI" id="CHEBI:62346"/>
        <dbReference type="EC" id="5.3.1.14"/>
    </reaction>
</comment>
<dbReference type="HAMAP" id="MF_00541">
    <property type="entry name" value="RhaA"/>
    <property type="match status" value="1"/>
</dbReference>
<dbReference type="Pfam" id="PF06134">
    <property type="entry name" value="RhaA"/>
    <property type="match status" value="1"/>
</dbReference>
<keyword evidence="1 6" id="KW-0963">Cytoplasm</keyword>
<comment type="similarity">
    <text evidence="6">Belongs to the rhamnose isomerase family.</text>
</comment>
<dbReference type="EMBL" id="JACRSU010000002">
    <property type="protein sequence ID" value="MBC8540546.1"/>
    <property type="molecule type" value="Genomic_DNA"/>
</dbReference>
<comment type="caution">
    <text evidence="8">The sequence shown here is derived from an EMBL/GenBank/DDBJ whole genome shotgun (WGS) entry which is preliminary data.</text>
</comment>
<dbReference type="NCBIfam" id="NF002203">
    <property type="entry name" value="PRK01076.1"/>
    <property type="match status" value="1"/>
</dbReference>
<dbReference type="GO" id="GO:0008740">
    <property type="term" value="F:L-rhamnose isomerase activity"/>
    <property type="evidence" value="ECO:0007669"/>
    <property type="project" value="UniProtKB-UniRule"/>
</dbReference>
<reference evidence="8" key="1">
    <citation type="submission" date="2020-08" db="EMBL/GenBank/DDBJ databases">
        <title>Genome public.</title>
        <authorList>
            <person name="Liu C."/>
            <person name="Sun Q."/>
        </authorList>
    </citation>
    <scope>NUCLEOTIDE SEQUENCE</scope>
    <source>
        <strain evidence="8">H8</strain>
    </source>
</reference>
<dbReference type="Gene3D" id="3.20.20.150">
    <property type="entry name" value="Divalent-metal-dependent TIM barrel enzymes"/>
    <property type="match status" value="1"/>
</dbReference>
<dbReference type="GO" id="GO:0030145">
    <property type="term" value="F:manganese ion binding"/>
    <property type="evidence" value="ECO:0007669"/>
    <property type="project" value="UniProtKB-UniRule"/>
</dbReference>
<dbReference type="EC" id="5.3.1.14" evidence="6 7"/>
<dbReference type="GO" id="GO:0005737">
    <property type="term" value="C:cytoplasm"/>
    <property type="evidence" value="ECO:0007669"/>
    <property type="project" value="UniProtKB-SubCell"/>
</dbReference>
<dbReference type="InterPro" id="IPR009308">
    <property type="entry name" value="Rhamnose_isomerase"/>
</dbReference>
<evidence type="ECO:0000313" key="8">
    <source>
        <dbReference type="EMBL" id="MBC8540546.1"/>
    </source>
</evidence>
<comment type="pathway">
    <text evidence="6">Carbohydrate degradation; L-rhamnose degradation; glycerone phosphate from L-rhamnose: step 1/3.</text>
</comment>
<evidence type="ECO:0000256" key="7">
    <source>
        <dbReference type="NCBIfam" id="TIGR01748"/>
    </source>
</evidence>
<comment type="cofactor">
    <cofactor evidence="6">
        <name>Mn(2+)</name>
        <dbReference type="ChEBI" id="CHEBI:29035"/>
    </cofactor>
    <text evidence="6">Binds 1 Mn(2+) ion per subunit.</text>
</comment>
<protein>
    <recommendedName>
        <fullName evidence="6 7">L-rhamnose isomerase</fullName>
        <ecNumber evidence="6 7">5.3.1.14</ecNumber>
    </recommendedName>
</protein>
<keyword evidence="5 6" id="KW-0684">Rhamnose metabolism</keyword>
<evidence type="ECO:0000256" key="6">
    <source>
        <dbReference type="HAMAP-Rule" id="MF_00541"/>
    </source>
</evidence>
<feature type="binding site" evidence="6">
    <location>
        <position position="295"/>
    </location>
    <ligand>
        <name>Mn(2+)</name>
        <dbReference type="ChEBI" id="CHEBI:29035"/>
    </ligand>
</feature>
<proteinExistence type="inferred from homology"/>
<evidence type="ECO:0000256" key="5">
    <source>
        <dbReference type="ARBA" id="ARBA00023308"/>
    </source>
</evidence>
<dbReference type="SUPFAM" id="SSF51658">
    <property type="entry name" value="Xylose isomerase-like"/>
    <property type="match status" value="1"/>
</dbReference>
<dbReference type="NCBIfam" id="TIGR01748">
    <property type="entry name" value="rhaA"/>
    <property type="match status" value="1"/>
</dbReference>
<sequence length="420" mass="47881">MEKFILENYKIAKKMYETIGVDTDEVLERVKKIPVSMHCWQGDDVMGFEGAGELTGGIQTTGNYPGKARNGEELRCDMEKALSLIPGTHKVNIHASYAEFDGNKADRDQLTPAHFEKWVAWAKKNGIGLDFNETYFSHPKSESGLTLSSGDEEIRRFWIEHGKRCRKIGEYFGRELGQTCVTNLWIPDGYKDITVDKLGPRMRLKKSLDEVFAEKIDSAYNIDSVESKVFGIGSESYVVGSHEFYMGYAAQHDDVMLTLDAGHFHPTEVISGKISSIFTFKNKLLLHVSRPVRWDSDHVVIFDDELCAIMQELNRNDLFGKTYIALDFFDASINRIAAWVIGMRNTIKAMIFAMLEPVETLKKAEAEGDFTSRLALLEEYKSYPFSAVWDYYCQAMGVPVKESWLNEVRTYERDVLAKRI</sequence>
<dbReference type="Proteomes" id="UP000611762">
    <property type="component" value="Unassembled WGS sequence"/>
</dbReference>
<name>A0A926HZ73_9FIRM</name>
<evidence type="ECO:0000256" key="2">
    <source>
        <dbReference type="ARBA" id="ARBA00022723"/>
    </source>
</evidence>
<keyword evidence="9" id="KW-1185">Reference proteome</keyword>
<dbReference type="RefSeq" id="WP_283245406.1">
    <property type="nucleotide sequence ID" value="NZ_JACRSU010000002.1"/>
</dbReference>
<comment type="subcellular location">
    <subcellularLocation>
        <location evidence="6">Cytoplasm</location>
    </subcellularLocation>
</comment>
<evidence type="ECO:0000256" key="1">
    <source>
        <dbReference type="ARBA" id="ARBA00022490"/>
    </source>
</evidence>
<dbReference type="GO" id="GO:0019324">
    <property type="term" value="P:L-lyxose metabolic process"/>
    <property type="evidence" value="ECO:0007669"/>
    <property type="project" value="TreeGrafter"/>
</dbReference>